<gene>
    <name evidence="1" type="ORF">F53441_4136</name>
</gene>
<name>A0A8H4KP27_9HYPO</name>
<dbReference type="PANTHER" id="PTHR31252">
    <property type="entry name" value="DUF4419 DOMAIN-CONTAINING PROTEIN"/>
    <property type="match status" value="1"/>
</dbReference>
<keyword evidence="2" id="KW-1185">Reference proteome</keyword>
<dbReference type="EMBL" id="JAADJG010000162">
    <property type="protein sequence ID" value="KAF4453139.1"/>
    <property type="molecule type" value="Genomic_DNA"/>
</dbReference>
<comment type="caution">
    <text evidence="1">The sequence shown here is derived from an EMBL/GenBank/DDBJ whole genome shotgun (WGS) entry which is preliminary data.</text>
</comment>
<organism evidence="1 2">
    <name type="scientific">Fusarium austroafricanum</name>
    <dbReference type="NCBI Taxonomy" id="2364996"/>
    <lineage>
        <taxon>Eukaryota</taxon>
        <taxon>Fungi</taxon>
        <taxon>Dikarya</taxon>
        <taxon>Ascomycota</taxon>
        <taxon>Pezizomycotina</taxon>
        <taxon>Sordariomycetes</taxon>
        <taxon>Hypocreomycetidae</taxon>
        <taxon>Hypocreales</taxon>
        <taxon>Nectriaceae</taxon>
        <taxon>Fusarium</taxon>
        <taxon>Fusarium concolor species complex</taxon>
    </lineage>
</organism>
<protein>
    <submittedName>
        <fullName evidence="1">Uncharacterized protein</fullName>
    </submittedName>
</protein>
<evidence type="ECO:0000313" key="1">
    <source>
        <dbReference type="EMBL" id="KAF4453139.1"/>
    </source>
</evidence>
<dbReference type="PANTHER" id="PTHR31252:SF11">
    <property type="entry name" value="DUF4419 DOMAIN-CONTAINING PROTEIN"/>
    <property type="match status" value="1"/>
</dbReference>
<evidence type="ECO:0000313" key="2">
    <source>
        <dbReference type="Proteomes" id="UP000605986"/>
    </source>
</evidence>
<dbReference type="InterPro" id="IPR025533">
    <property type="entry name" value="DUF4419"/>
</dbReference>
<reference evidence="1" key="1">
    <citation type="submission" date="2020-01" db="EMBL/GenBank/DDBJ databases">
        <title>Identification and distribution of gene clusters putatively required for synthesis of sphingolipid metabolism inhibitors in phylogenetically diverse species of the filamentous fungus Fusarium.</title>
        <authorList>
            <person name="Kim H.-S."/>
            <person name="Busman M."/>
            <person name="Brown D.W."/>
            <person name="Divon H."/>
            <person name="Uhlig S."/>
            <person name="Proctor R.H."/>
        </authorList>
    </citation>
    <scope>NUCLEOTIDE SEQUENCE</scope>
    <source>
        <strain evidence="1">NRRL 53441</strain>
    </source>
</reference>
<sequence>MPVTVSIASRDIKRWPDRKDKTPDAILKGASTKETGRCKEILQSDFSIQGSLEENHVTASQNGLVWAAFYAYSQHHHLTIRPEDVCHSGQKELVVQEDGFCIRSVNYGRFAQTMSDKIAEHIKDPSLRDWVLPSFTTTTASDRVVGSVLLMGAMKAYFKYGWKAHRYNGQKCVVDGVSYPEVNTSEVAGGFVTVPVKINDNGAEYDCRMLAGSIGIQAHASPEGYVALPDDEPKKSRWFKYCEAPSMRQVPPHEKKDDEVAEEEAADLTGIQPVTGWMIYLEEKDDQ</sequence>
<dbReference type="AlphaFoldDB" id="A0A8H4KP27"/>
<accession>A0A8H4KP27</accession>
<dbReference type="OrthoDB" id="9978173at2759"/>
<proteinExistence type="predicted"/>
<dbReference type="Proteomes" id="UP000605986">
    <property type="component" value="Unassembled WGS sequence"/>
</dbReference>
<dbReference type="Pfam" id="PF14388">
    <property type="entry name" value="DUF4419"/>
    <property type="match status" value="2"/>
</dbReference>